<evidence type="ECO:0000313" key="1">
    <source>
        <dbReference type="EMBL" id="ODM93286.1"/>
    </source>
</evidence>
<sequence length="65" mass="7278">MEWRLCTNPSQESQECLQSARSPAGRRWTKLPVWNYRAGNKWGDCGDGSSATDVDLKRHSVAAVI</sequence>
<organism evidence="1 2">
    <name type="scientific">Orchesella cincta</name>
    <name type="common">Springtail</name>
    <name type="synonym">Podura cincta</name>
    <dbReference type="NCBI Taxonomy" id="48709"/>
    <lineage>
        <taxon>Eukaryota</taxon>
        <taxon>Metazoa</taxon>
        <taxon>Ecdysozoa</taxon>
        <taxon>Arthropoda</taxon>
        <taxon>Hexapoda</taxon>
        <taxon>Collembola</taxon>
        <taxon>Entomobryomorpha</taxon>
        <taxon>Entomobryoidea</taxon>
        <taxon>Orchesellidae</taxon>
        <taxon>Orchesellinae</taxon>
        <taxon>Orchesella</taxon>
    </lineage>
</organism>
<keyword evidence="1" id="KW-0413">Isomerase</keyword>
<reference evidence="1 2" key="1">
    <citation type="journal article" date="2016" name="Genome Biol. Evol.">
        <title>Gene Family Evolution Reflects Adaptation to Soil Environmental Stressors in the Genome of the Collembolan Orchesella cincta.</title>
        <authorList>
            <person name="Faddeeva-Vakhrusheva A."/>
            <person name="Derks M.F."/>
            <person name="Anvar S.Y."/>
            <person name="Agamennone V."/>
            <person name="Suring W."/>
            <person name="Smit S."/>
            <person name="van Straalen N.M."/>
            <person name="Roelofs D."/>
        </authorList>
    </citation>
    <scope>NUCLEOTIDE SEQUENCE [LARGE SCALE GENOMIC DNA]</scope>
    <source>
        <tissue evidence="1">Mixed pool</tissue>
    </source>
</reference>
<protein>
    <submittedName>
        <fullName evidence="1">Phosphoheptose isomerase</fullName>
    </submittedName>
</protein>
<dbReference type="AlphaFoldDB" id="A0A1D2MJP6"/>
<comment type="caution">
    <text evidence="1">The sequence shown here is derived from an EMBL/GenBank/DDBJ whole genome shotgun (WGS) entry which is preliminary data.</text>
</comment>
<keyword evidence="2" id="KW-1185">Reference proteome</keyword>
<dbReference type="GO" id="GO:0016853">
    <property type="term" value="F:isomerase activity"/>
    <property type="evidence" value="ECO:0007669"/>
    <property type="project" value="UniProtKB-KW"/>
</dbReference>
<dbReference type="Proteomes" id="UP000094527">
    <property type="component" value="Unassembled WGS sequence"/>
</dbReference>
<dbReference type="EMBL" id="LJIJ01001030">
    <property type="protein sequence ID" value="ODM93286.1"/>
    <property type="molecule type" value="Genomic_DNA"/>
</dbReference>
<evidence type="ECO:0000313" key="2">
    <source>
        <dbReference type="Proteomes" id="UP000094527"/>
    </source>
</evidence>
<gene>
    <name evidence="1" type="ORF">Ocin01_13395</name>
</gene>
<proteinExistence type="predicted"/>
<name>A0A1D2MJP6_ORCCI</name>
<accession>A0A1D2MJP6</accession>